<organism evidence="2 3">
    <name type="scientific">Gigaspora rosea</name>
    <dbReference type="NCBI Taxonomy" id="44941"/>
    <lineage>
        <taxon>Eukaryota</taxon>
        <taxon>Fungi</taxon>
        <taxon>Fungi incertae sedis</taxon>
        <taxon>Mucoromycota</taxon>
        <taxon>Glomeromycotina</taxon>
        <taxon>Glomeromycetes</taxon>
        <taxon>Diversisporales</taxon>
        <taxon>Gigasporaceae</taxon>
        <taxon>Gigaspora</taxon>
    </lineage>
</organism>
<reference evidence="2 3" key="1">
    <citation type="submission" date="2018-06" db="EMBL/GenBank/DDBJ databases">
        <title>Comparative genomics reveals the genomic features of Rhizophagus irregularis, R. cerebriforme, R. diaphanum and Gigaspora rosea, and their symbiotic lifestyle signature.</title>
        <authorList>
            <person name="Morin E."/>
            <person name="San Clemente H."/>
            <person name="Chen E.C.H."/>
            <person name="De La Providencia I."/>
            <person name="Hainaut M."/>
            <person name="Kuo A."/>
            <person name="Kohler A."/>
            <person name="Murat C."/>
            <person name="Tang N."/>
            <person name="Roy S."/>
            <person name="Loubradou J."/>
            <person name="Henrissat B."/>
            <person name="Grigoriev I.V."/>
            <person name="Corradi N."/>
            <person name="Roux C."/>
            <person name="Martin F.M."/>
        </authorList>
    </citation>
    <scope>NUCLEOTIDE SEQUENCE [LARGE SCALE GENOMIC DNA]</scope>
    <source>
        <strain evidence="2 3">DAOM 194757</strain>
    </source>
</reference>
<protein>
    <submittedName>
        <fullName evidence="2">P-loop containing nucleoside triphosphate hydrolase protein</fullName>
    </submittedName>
</protein>
<keyword evidence="1" id="KW-0812">Transmembrane</keyword>
<feature type="transmembrane region" description="Helical" evidence="1">
    <location>
        <begin position="7"/>
        <end position="25"/>
    </location>
</feature>
<dbReference type="STRING" id="44941.A0A397UCJ6"/>
<dbReference type="GO" id="GO:0016787">
    <property type="term" value="F:hydrolase activity"/>
    <property type="evidence" value="ECO:0007669"/>
    <property type="project" value="UniProtKB-KW"/>
</dbReference>
<dbReference type="InterPro" id="IPR027417">
    <property type="entry name" value="P-loop_NTPase"/>
</dbReference>
<keyword evidence="1" id="KW-1133">Transmembrane helix</keyword>
<name>A0A397UCJ6_9GLOM</name>
<sequence>MSIKISTTFFLIFGIITTIISFQFIEIMNSSIGAFFKNSLSKRIVDKRPIILWGHPRSLSSAFERAFRQRSREFYVLHEPFCQEFTERKQQLKCNYLNSTIEPLFFSTLNNIFKPYYYKNDQSKPLRVFIKDISTCVIRSSIQSIENIKKMRHTFLIRNPKKSVKSLYKACLETDKIYKKYLNQTKNWFKTISPGLMNLKKHFDLIKNVTNEKIVLVDADDLEREPKKILRKYCEMIGIEFKNDMLEWKVENVQWGTWRGFINNSWLKNAEQSTGFGKIIKKEEKEEQIVYPQSVYDTIIENIPHYEYLYEYRIKI</sequence>
<dbReference type="OrthoDB" id="2405944at2759"/>
<dbReference type="InterPro" id="IPR053226">
    <property type="entry name" value="Pyrrolopyrazine_biosynth_F"/>
</dbReference>
<evidence type="ECO:0000256" key="1">
    <source>
        <dbReference type="SAM" id="Phobius"/>
    </source>
</evidence>
<keyword evidence="2" id="KW-0378">Hydrolase</keyword>
<keyword evidence="3" id="KW-1185">Reference proteome</keyword>
<dbReference type="Pfam" id="PF19798">
    <property type="entry name" value="Sulfotransfer_5"/>
    <property type="match status" value="1"/>
</dbReference>
<dbReference type="EMBL" id="QKWP01001751">
    <property type="protein sequence ID" value="RIB06858.1"/>
    <property type="molecule type" value="Genomic_DNA"/>
</dbReference>
<proteinExistence type="predicted"/>
<gene>
    <name evidence="2" type="ORF">C2G38_2252978</name>
</gene>
<dbReference type="Proteomes" id="UP000266673">
    <property type="component" value="Unassembled WGS sequence"/>
</dbReference>
<evidence type="ECO:0000313" key="3">
    <source>
        <dbReference type="Proteomes" id="UP000266673"/>
    </source>
</evidence>
<dbReference type="SUPFAM" id="SSF52540">
    <property type="entry name" value="P-loop containing nucleoside triphosphate hydrolases"/>
    <property type="match status" value="1"/>
</dbReference>
<dbReference type="Gene3D" id="3.40.50.300">
    <property type="entry name" value="P-loop containing nucleotide triphosphate hydrolases"/>
    <property type="match status" value="1"/>
</dbReference>
<dbReference type="PANTHER" id="PTHR48419:SF1">
    <property type="entry name" value="SULFOTRANSFERASE DOMAIN-CONTAINING PROTEIN"/>
    <property type="match status" value="1"/>
</dbReference>
<accession>A0A397UCJ6</accession>
<keyword evidence="1" id="KW-0472">Membrane</keyword>
<evidence type="ECO:0000313" key="2">
    <source>
        <dbReference type="EMBL" id="RIB06858.1"/>
    </source>
</evidence>
<comment type="caution">
    <text evidence="2">The sequence shown here is derived from an EMBL/GenBank/DDBJ whole genome shotgun (WGS) entry which is preliminary data.</text>
</comment>
<dbReference type="AlphaFoldDB" id="A0A397UCJ6"/>
<dbReference type="PANTHER" id="PTHR48419">
    <property type="entry name" value="SULFOTRANSFERASE DOMAIN-CONTAINING PROTEIN"/>
    <property type="match status" value="1"/>
</dbReference>